<evidence type="ECO:0000313" key="3">
    <source>
        <dbReference type="Proteomes" id="UP000001542"/>
    </source>
</evidence>
<name>A2DUK6_TRIV3</name>
<dbReference type="RefSeq" id="XP_001328120.1">
    <property type="nucleotide sequence ID" value="XM_001328085.1"/>
</dbReference>
<dbReference type="InParanoid" id="A2DUK6"/>
<dbReference type="AlphaFoldDB" id="A2DUK6"/>
<dbReference type="EMBL" id="DS113249">
    <property type="protein sequence ID" value="EAY15897.1"/>
    <property type="molecule type" value="Genomic_DNA"/>
</dbReference>
<dbReference type="VEuPathDB" id="TrichDB:TVAGG3_0663020"/>
<dbReference type="SMR" id="A2DUK6"/>
<organism evidence="2 3">
    <name type="scientific">Trichomonas vaginalis (strain ATCC PRA-98 / G3)</name>
    <dbReference type="NCBI Taxonomy" id="412133"/>
    <lineage>
        <taxon>Eukaryota</taxon>
        <taxon>Metamonada</taxon>
        <taxon>Parabasalia</taxon>
        <taxon>Trichomonadida</taxon>
        <taxon>Trichomonadidae</taxon>
        <taxon>Trichomonas</taxon>
    </lineage>
</organism>
<gene>
    <name evidence="2" type="ORF">TVAG_165250</name>
</gene>
<keyword evidence="1" id="KW-0812">Transmembrane</keyword>
<accession>A2DUK6</accession>
<feature type="transmembrane region" description="Helical" evidence="1">
    <location>
        <begin position="148"/>
        <end position="168"/>
    </location>
</feature>
<dbReference type="Proteomes" id="UP000001542">
    <property type="component" value="Unassembled WGS sequence"/>
</dbReference>
<feature type="transmembrane region" description="Helical" evidence="1">
    <location>
        <begin position="126"/>
        <end position="142"/>
    </location>
</feature>
<keyword evidence="3" id="KW-1185">Reference proteome</keyword>
<evidence type="ECO:0000256" key="1">
    <source>
        <dbReference type="SAM" id="Phobius"/>
    </source>
</evidence>
<dbReference type="KEGG" id="tva:4773904"/>
<reference evidence="2" key="1">
    <citation type="submission" date="2006-10" db="EMBL/GenBank/DDBJ databases">
        <authorList>
            <person name="Amadeo P."/>
            <person name="Zhao Q."/>
            <person name="Wortman J."/>
            <person name="Fraser-Liggett C."/>
            <person name="Carlton J."/>
        </authorList>
    </citation>
    <scope>NUCLEOTIDE SEQUENCE</scope>
    <source>
        <strain evidence="2">G3</strain>
    </source>
</reference>
<feature type="transmembrane region" description="Helical" evidence="1">
    <location>
        <begin position="56"/>
        <end position="74"/>
    </location>
</feature>
<keyword evidence="1" id="KW-1133">Transmembrane helix</keyword>
<dbReference type="VEuPathDB" id="TrichDB:TVAG_165250"/>
<reference evidence="2" key="2">
    <citation type="journal article" date="2007" name="Science">
        <title>Draft genome sequence of the sexually transmitted pathogen Trichomonas vaginalis.</title>
        <authorList>
            <person name="Carlton J.M."/>
            <person name="Hirt R.P."/>
            <person name="Silva J.C."/>
            <person name="Delcher A.L."/>
            <person name="Schatz M."/>
            <person name="Zhao Q."/>
            <person name="Wortman J.R."/>
            <person name="Bidwell S.L."/>
            <person name="Alsmark U.C.M."/>
            <person name="Besteiro S."/>
            <person name="Sicheritz-Ponten T."/>
            <person name="Noel C.J."/>
            <person name="Dacks J.B."/>
            <person name="Foster P.G."/>
            <person name="Simillion C."/>
            <person name="Van de Peer Y."/>
            <person name="Miranda-Saavedra D."/>
            <person name="Barton G.J."/>
            <person name="Westrop G.D."/>
            <person name="Mueller S."/>
            <person name="Dessi D."/>
            <person name="Fiori P.L."/>
            <person name="Ren Q."/>
            <person name="Paulsen I."/>
            <person name="Zhang H."/>
            <person name="Bastida-Corcuera F.D."/>
            <person name="Simoes-Barbosa A."/>
            <person name="Brown M.T."/>
            <person name="Hayes R.D."/>
            <person name="Mukherjee M."/>
            <person name="Okumura C.Y."/>
            <person name="Schneider R."/>
            <person name="Smith A.J."/>
            <person name="Vanacova S."/>
            <person name="Villalvazo M."/>
            <person name="Haas B.J."/>
            <person name="Pertea M."/>
            <person name="Feldblyum T.V."/>
            <person name="Utterback T.R."/>
            <person name="Shu C.L."/>
            <person name="Osoegawa K."/>
            <person name="de Jong P.J."/>
            <person name="Hrdy I."/>
            <person name="Horvathova L."/>
            <person name="Zubacova Z."/>
            <person name="Dolezal P."/>
            <person name="Malik S.B."/>
            <person name="Logsdon J.M. Jr."/>
            <person name="Henze K."/>
            <person name="Gupta A."/>
            <person name="Wang C.C."/>
            <person name="Dunne R.L."/>
            <person name="Upcroft J.A."/>
            <person name="Upcroft P."/>
            <person name="White O."/>
            <person name="Salzberg S.L."/>
            <person name="Tang P."/>
            <person name="Chiu C.-H."/>
            <person name="Lee Y.-S."/>
            <person name="Embley T.M."/>
            <person name="Coombs G.H."/>
            <person name="Mottram J.C."/>
            <person name="Tachezy J."/>
            <person name="Fraser-Liggett C.M."/>
            <person name="Johnson P.J."/>
        </authorList>
    </citation>
    <scope>NUCLEOTIDE SEQUENCE [LARGE SCALE GENOMIC DNA]</scope>
    <source>
        <strain evidence="2">G3</strain>
    </source>
</reference>
<keyword evidence="1" id="KW-0472">Membrane</keyword>
<evidence type="ECO:0000313" key="2">
    <source>
        <dbReference type="EMBL" id="EAY15897.1"/>
    </source>
</evidence>
<protein>
    <submittedName>
        <fullName evidence="2">Uncharacterized protein</fullName>
    </submittedName>
</protein>
<proteinExistence type="predicted"/>
<sequence>MRNNEEWVAQFFETNKPIFLLYLDIFGSKSVNLVIASLIFVSILTVYLSYHCHSEVIGSIIFMASISGIVFIIGELKKLKIIIQTPHSDSDLNKEEIIRLLVKSRERILGLYEWWKSTFVRTNPENLAIIATIILGLLIVFNNTPFYVILYTCIAIITSLLILTSYWLSRHMEKA</sequence>